<evidence type="ECO:0000256" key="4">
    <source>
        <dbReference type="ARBA" id="ARBA00022449"/>
    </source>
</evidence>
<feature type="transmembrane region" description="Helical" evidence="9">
    <location>
        <begin position="28"/>
        <end position="45"/>
    </location>
</feature>
<protein>
    <submittedName>
        <fullName evidence="11">Potassium transporter Kef</fullName>
    </submittedName>
</protein>
<organism evidence="11">
    <name type="scientific">Thiolapillus brandeum</name>
    <dbReference type="NCBI Taxonomy" id="1076588"/>
    <lineage>
        <taxon>Bacteria</taxon>
        <taxon>Pseudomonadati</taxon>
        <taxon>Pseudomonadota</taxon>
        <taxon>Gammaproteobacteria</taxon>
        <taxon>Chromatiales</taxon>
        <taxon>Sedimenticolaceae</taxon>
        <taxon>Thiolapillus</taxon>
    </lineage>
</organism>
<evidence type="ECO:0000256" key="6">
    <source>
        <dbReference type="ARBA" id="ARBA00022989"/>
    </source>
</evidence>
<comment type="similarity">
    <text evidence="2">Belongs to the monovalent cation:proton antiporter 2 (CPA2) transporter (TC 2.A.37) family.</text>
</comment>
<dbReference type="AlphaFoldDB" id="A0A831WCX6"/>
<keyword evidence="5 9" id="KW-0812">Transmembrane</keyword>
<name>A0A831WCX6_9GAMM</name>
<keyword evidence="8 9" id="KW-0472">Membrane</keyword>
<keyword evidence="6 9" id="KW-1133">Transmembrane helix</keyword>
<evidence type="ECO:0000256" key="3">
    <source>
        <dbReference type="ARBA" id="ARBA00022448"/>
    </source>
</evidence>
<comment type="subcellular location">
    <subcellularLocation>
        <location evidence="1">Membrane</location>
        <topology evidence="1">Multi-pass membrane protein</topology>
    </subcellularLocation>
</comment>
<dbReference type="PANTHER" id="PTHR42751">
    <property type="entry name" value="SODIUM/HYDROGEN EXCHANGER FAMILY/TRKA DOMAIN PROTEIN"/>
    <property type="match status" value="1"/>
</dbReference>
<feature type="transmembrane region" description="Helical" evidence="9">
    <location>
        <begin position="364"/>
        <end position="384"/>
    </location>
</feature>
<feature type="transmembrane region" description="Helical" evidence="9">
    <location>
        <begin position="172"/>
        <end position="192"/>
    </location>
</feature>
<evidence type="ECO:0000256" key="9">
    <source>
        <dbReference type="SAM" id="Phobius"/>
    </source>
</evidence>
<feature type="transmembrane region" description="Helical" evidence="9">
    <location>
        <begin position="77"/>
        <end position="95"/>
    </location>
</feature>
<dbReference type="GO" id="GO:0016020">
    <property type="term" value="C:membrane"/>
    <property type="evidence" value="ECO:0007669"/>
    <property type="project" value="UniProtKB-SubCell"/>
</dbReference>
<keyword evidence="7" id="KW-0406">Ion transport</keyword>
<proteinExistence type="inferred from homology"/>
<keyword evidence="3" id="KW-0813">Transport</keyword>
<feature type="transmembrane region" description="Helical" evidence="9">
    <location>
        <begin position="107"/>
        <end position="134"/>
    </location>
</feature>
<feature type="transmembrane region" description="Helical" evidence="9">
    <location>
        <begin position="300"/>
        <end position="320"/>
    </location>
</feature>
<dbReference type="EMBL" id="DRLF01000217">
    <property type="protein sequence ID" value="HEC06394.1"/>
    <property type="molecule type" value="Genomic_DNA"/>
</dbReference>
<dbReference type="Pfam" id="PF00999">
    <property type="entry name" value="Na_H_Exchanger"/>
    <property type="match status" value="1"/>
</dbReference>
<sequence>MARVLIAVKGLWIFPDGTMLSGFDYRNAVLDPLWLLIALILGLLARQVYLPPLVGFLLAGFALHALGVQGGEVLQEMADLGVLLLLFTIGLKLRLRSLLVPEVWGSACVHMTLTVLFVSGFIILGGVVGLAWFGGLDWKSAAVIAFALSFSSTVFAVKILEDRGEMKTRHGQVSIGILVIQDIIAVIFLAAATGKMPGLWALALLLLPLLRPVLNKILEHAGHGELLVLFGLVMAIGGGELFTLTGMKDGLGALVFGALLGGQPKTNELARSLLRFKDLFLVGFFLQIGIATFPEADDVLIAVLLTVLILPLKSLLWFFVLTRFRLRARTSFLSSMELSSYSEFGLIVSAMAVGTGWLQQEWLVIIALALTFSFVIAAVINSYAHGFYVKLESRLYRFQSKTRLPVDVPPDLGGAEILIAGMGRVGTGAY</sequence>
<evidence type="ECO:0000256" key="1">
    <source>
        <dbReference type="ARBA" id="ARBA00004141"/>
    </source>
</evidence>
<feature type="domain" description="Cation/H+ exchanger transmembrane" evidence="10">
    <location>
        <begin position="36"/>
        <end position="378"/>
    </location>
</feature>
<evidence type="ECO:0000256" key="5">
    <source>
        <dbReference type="ARBA" id="ARBA00022692"/>
    </source>
</evidence>
<dbReference type="Gene3D" id="1.20.1530.20">
    <property type="match status" value="1"/>
</dbReference>
<dbReference type="Proteomes" id="UP000886339">
    <property type="component" value="Unassembled WGS sequence"/>
</dbReference>
<feature type="transmembrane region" description="Helical" evidence="9">
    <location>
        <begin position="140"/>
        <end position="160"/>
    </location>
</feature>
<evidence type="ECO:0000259" key="10">
    <source>
        <dbReference type="Pfam" id="PF00999"/>
    </source>
</evidence>
<evidence type="ECO:0000313" key="11">
    <source>
        <dbReference type="EMBL" id="HEC06394.1"/>
    </source>
</evidence>
<evidence type="ECO:0000256" key="2">
    <source>
        <dbReference type="ARBA" id="ARBA00005551"/>
    </source>
</evidence>
<dbReference type="InterPro" id="IPR038770">
    <property type="entry name" value="Na+/solute_symporter_sf"/>
</dbReference>
<feature type="transmembrane region" description="Helical" evidence="9">
    <location>
        <begin position="52"/>
        <end position="71"/>
    </location>
</feature>
<dbReference type="InterPro" id="IPR006153">
    <property type="entry name" value="Cation/H_exchanger_TM"/>
</dbReference>
<dbReference type="PANTHER" id="PTHR42751:SF1">
    <property type="entry name" value="CATION_PROTON ANTIPORTER YBAL-RELATED"/>
    <property type="match status" value="1"/>
</dbReference>
<feature type="transmembrane region" description="Helical" evidence="9">
    <location>
        <begin position="198"/>
        <end position="214"/>
    </location>
</feature>
<gene>
    <name evidence="11" type="ORF">ENJ12_06065</name>
</gene>
<dbReference type="GO" id="GO:0015297">
    <property type="term" value="F:antiporter activity"/>
    <property type="evidence" value="ECO:0007669"/>
    <property type="project" value="UniProtKB-KW"/>
</dbReference>
<evidence type="ECO:0000256" key="8">
    <source>
        <dbReference type="ARBA" id="ARBA00023136"/>
    </source>
</evidence>
<keyword evidence="4" id="KW-0050">Antiport</keyword>
<accession>A0A831WCX6</accession>
<reference evidence="11" key="1">
    <citation type="journal article" date="2020" name="mSystems">
        <title>Genome- and Community-Level Interaction Insights into Carbon Utilization and Element Cycling Functions of Hydrothermarchaeota in Hydrothermal Sediment.</title>
        <authorList>
            <person name="Zhou Z."/>
            <person name="Liu Y."/>
            <person name="Xu W."/>
            <person name="Pan J."/>
            <person name="Luo Z.H."/>
            <person name="Li M."/>
        </authorList>
    </citation>
    <scope>NUCLEOTIDE SEQUENCE [LARGE SCALE GENOMIC DNA]</scope>
    <source>
        <strain evidence="11">HyVt-458</strain>
    </source>
</reference>
<feature type="transmembrane region" description="Helical" evidence="9">
    <location>
        <begin position="226"/>
        <end position="244"/>
    </location>
</feature>
<evidence type="ECO:0000256" key="7">
    <source>
        <dbReference type="ARBA" id="ARBA00023065"/>
    </source>
</evidence>
<dbReference type="GO" id="GO:1902600">
    <property type="term" value="P:proton transmembrane transport"/>
    <property type="evidence" value="ECO:0007669"/>
    <property type="project" value="InterPro"/>
</dbReference>
<comment type="caution">
    <text evidence="11">The sequence shown here is derived from an EMBL/GenBank/DDBJ whole genome shotgun (WGS) entry which is preliminary data.</text>
</comment>
<feature type="non-terminal residue" evidence="11">
    <location>
        <position position="430"/>
    </location>
</feature>
<feature type="transmembrane region" description="Helical" evidence="9">
    <location>
        <begin position="341"/>
        <end position="358"/>
    </location>
</feature>